<dbReference type="EMBL" id="JAXOTW010000016">
    <property type="protein sequence ID" value="MDZ5479154.1"/>
    <property type="molecule type" value="Genomic_DNA"/>
</dbReference>
<dbReference type="AlphaFoldDB" id="A0AAW9JAX6"/>
<keyword evidence="1" id="KW-1133">Transmembrane helix</keyword>
<keyword evidence="1" id="KW-0472">Membrane</keyword>
<feature type="transmembrane region" description="Helical" evidence="1">
    <location>
        <begin position="76"/>
        <end position="93"/>
    </location>
</feature>
<comment type="caution">
    <text evidence="2">The sequence shown here is derived from an EMBL/GenBank/DDBJ whole genome shotgun (WGS) entry which is preliminary data.</text>
</comment>
<evidence type="ECO:0000256" key="1">
    <source>
        <dbReference type="SAM" id="Phobius"/>
    </source>
</evidence>
<dbReference type="InterPro" id="IPR011010">
    <property type="entry name" value="DNA_brk_join_enz"/>
</dbReference>
<gene>
    <name evidence="2" type="ORF">U2F49_23255</name>
</gene>
<evidence type="ECO:0000313" key="3">
    <source>
        <dbReference type="Proteomes" id="UP001292252"/>
    </source>
</evidence>
<protein>
    <submittedName>
        <fullName evidence="2">Uncharacterized protein</fullName>
    </submittedName>
</protein>
<dbReference type="SUPFAM" id="SSF56349">
    <property type="entry name" value="DNA breaking-rejoining enzymes"/>
    <property type="match status" value="1"/>
</dbReference>
<dbReference type="RefSeq" id="WP_322471244.1">
    <property type="nucleotide sequence ID" value="NZ_JAXOTW010000016.1"/>
</dbReference>
<reference evidence="2" key="1">
    <citation type="submission" date="2023-12" db="EMBL/GenBank/DDBJ databases">
        <title>Genome sequence of Bacillus thuringiensis strain SS10.</title>
        <authorList>
            <person name="Rouis S."/>
        </authorList>
    </citation>
    <scope>NUCLEOTIDE SEQUENCE</scope>
    <source>
        <strain evidence="2">SS10</strain>
    </source>
</reference>
<sequence>MQITRLLQPATINWCINSIERYFDRARQTGMVQTNYSKSINVVLAEKTSPKRMSDKEAAVLMNIIEEYVKLSDKTILSLCFILGLILWSVVIFK</sequence>
<name>A0AAW9JAX6_BACTU</name>
<accession>A0AAW9JAX6</accession>
<evidence type="ECO:0000313" key="2">
    <source>
        <dbReference type="EMBL" id="MDZ5479154.1"/>
    </source>
</evidence>
<proteinExistence type="predicted"/>
<organism evidence="2 3">
    <name type="scientific">Bacillus thuringiensis</name>
    <dbReference type="NCBI Taxonomy" id="1428"/>
    <lineage>
        <taxon>Bacteria</taxon>
        <taxon>Bacillati</taxon>
        <taxon>Bacillota</taxon>
        <taxon>Bacilli</taxon>
        <taxon>Bacillales</taxon>
        <taxon>Bacillaceae</taxon>
        <taxon>Bacillus</taxon>
        <taxon>Bacillus cereus group</taxon>
    </lineage>
</organism>
<keyword evidence="1" id="KW-0812">Transmembrane</keyword>
<dbReference type="GO" id="GO:0003677">
    <property type="term" value="F:DNA binding"/>
    <property type="evidence" value="ECO:0007669"/>
    <property type="project" value="InterPro"/>
</dbReference>
<dbReference type="Proteomes" id="UP001292252">
    <property type="component" value="Unassembled WGS sequence"/>
</dbReference>